<proteinExistence type="predicted"/>
<dbReference type="EMBL" id="BMNW01000003">
    <property type="protein sequence ID" value="GGM07258.1"/>
    <property type="molecule type" value="Genomic_DNA"/>
</dbReference>
<protein>
    <submittedName>
        <fullName evidence="1">Uncharacterized protein</fullName>
    </submittedName>
</protein>
<sequence>MIDPSPVNIKAIGPKSRRIARSFDIVYSLVSASKDRLKADEQSDNVPRVACPIGEAPNHVRMFLS</sequence>
<organism evidence="1 2">
    <name type="scientific">Pseudomonas asuensis</name>
    <dbReference type="NCBI Taxonomy" id="1825787"/>
    <lineage>
        <taxon>Bacteria</taxon>
        <taxon>Pseudomonadati</taxon>
        <taxon>Pseudomonadota</taxon>
        <taxon>Gammaproteobacteria</taxon>
        <taxon>Pseudomonadales</taxon>
        <taxon>Pseudomonadaceae</taxon>
        <taxon>Pseudomonas</taxon>
    </lineage>
</organism>
<comment type="caution">
    <text evidence="1">The sequence shown here is derived from an EMBL/GenBank/DDBJ whole genome shotgun (WGS) entry which is preliminary data.</text>
</comment>
<accession>A0ABQ2GQ07</accession>
<name>A0ABQ2GQ07_9PSED</name>
<keyword evidence="2" id="KW-1185">Reference proteome</keyword>
<evidence type="ECO:0000313" key="1">
    <source>
        <dbReference type="EMBL" id="GGM07258.1"/>
    </source>
</evidence>
<dbReference type="Proteomes" id="UP000616499">
    <property type="component" value="Unassembled WGS sequence"/>
</dbReference>
<gene>
    <name evidence="1" type="ORF">GCM10009425_18170</name>
</gene>
<reference evidence="2" key="1">
    <citation type="journal article" date="2019" name="Int. J. Syst. Evol. Microbiol.">
        <title>The Global Catalogue of Microorganisms (GCM) 10K type strain sequencing project: providing services to taxonomists for standard genome sequencing and annotation.</title>
        <authorList>
            <consortium name="The Broad Institute Genomics Platform"/>
            <consortium name="The Broad Institute Genome Sequencing Center for Infectious Disease"/>
            <person name="Wu L."/>
            <person name="Ma J."/>
        </authorList>
    </citation>
    <scope>NUCLEOTIDE SEQUENCE [LARGE SCALE GENOMIC DNA]</scope>
    <source>
        <strain evidence="2">JCM 13501</strain>
    </source>
</reference>
<evidence type="ECO:0000313" key="2">
    <source>
        <dbReference type="Proteomes" id="UP000616499"/>
    </source>
</evidence>